<accession>A0A484NWS1</accession>
<protein>
    <submittedName>
        <fullName evidence="3">Ortholog of Bordetella pertussis (BX470248) BP1407</fullName>
    </submittedName>
</protein>
<feature type="compositionally biased region" description="Low complexity" evidence="1">
    <location>
        <begin position="81"/>
        <end position="108"/>
    </location>
</feature>
<dbReference type="Pfam" id="PF02120">
    <property type="entry name" value="Flg_hook"/>
    <property type="match status" value="1"/>
</dbReference>
<feature type="region of interest" description="Disordered" evidence="1">
    <location>
        <begin position="129"/>
        <end position="181"/>
    </location>
</feature>
<feature type="compositionally biased region" description="Polar residues" evidence="1">
    <location>
        <begin position="262"/>
        <end position="279"/>
    </location>
</feature>
<feature type="region of interest" description="Disordered" evidence="1">
    <location>
        <begin position="69"/>
        <end position="108"/>
    </location>
</feature>
<dbReference type="AlphaFoldDB" id="A0A484NWS1"/>
<sequence>MSVGSSALGTLLVQRLDAVLGTTLAQHANLINGARPDALAQAAAAARLLGPDVPGSRTEKETLERTRIDGTRGSGRGAGQIAGQDDGAAVAGRMRHASTASTPSAPTSLGMTARTILALLSRYPDPAPPATGKAPLWSTPAQAGAGGAPAPAAAAAPGAQGSPAPRTEGLPAAPQGGASATAATQQAAPALAQAPSAALLARALAQALDGSGLFYESHLAALAFGKRTPAQLQAEPQARLQQQNPQPDGQRTGDTAGRPAADTSQATQTRANDILSSRGTEPAPQAAPPQAGATLTASGVHPDSAMLVRQQLEVLANQMVSWRGEAWPDAPMWWEVGRDAEQDAGPEQGPAWSSRLVLELPTLGRVEAHLQLAAGNQLVMRLAAPDSASRLQEASELLRNRYEAAGFALTHFSVDANAVDAPPPEPSP</sequence>
<name>A0A484NWS1_9ZZZZ</name>
<dbReference type="EMBL" id="CAADHY010000011">
    <property type="protein sequence ID" value="VFR17775.1"/>
    <property type="molecule type" value="Genomic_DNA"/>
</dbReference>
<evidence type="ECO:0000256" key="1">
    <source>
        <dbReference type="SAM" id="MobiDB-lite"/>
    </source>
</evidence>
<dbReference type="InterPro" id="IPR021136">
    <property type="entry name" value="Flagellar_hook_control-like_C"/>
</dbReference>
<evidence type="ECO:0000313" key="3">
    <source>
        <dbReference type="EMBL" id="VFR17775.1"/>
    </source>
</evidence>
<evidence type="ECO:0000259" key="2">
    <source>
        <dbReference type="Pfam" id="PF02120"/>
    </source>
</evidence>
<proteinExistence type="predicted"/>
<reference evidence="3" key="1">
    <citation type="submission" date="2019-03" db="EMBL/GenBank/DDBJ databases">
        <authorList>
            <person name="Danneels B."/>
        </authorList>
    </citation>
    <scope>NUCLEOTIDE SEQUENCE</scope>
</reference>
<feature type="region of interest" description="Disordered" evidence="1">
    <location>
        <begin position="232"/>
        <end position="297"/>
    </location>
</feature>
<feature type="domain" description="Flagellar hook-length control protein-like C-terminal" evidence="2">
    <location>
        <begin position="341"/>
        <end position="416"/>
    </location>
</feature>
<feature type="compositionally biased region" description="Polar residues" evidence="1">
    <location>
        <begin position="239"/>
        <end position="253"/>
    </location>
</feature>
<feature type="compositionally biased region" description="Low complexity" evidence="1">
    <location>
        <begin position="140"/>
        <end position="181"/>
    </location>
</feature>
<feature type="compositionally biased region" description="Low complexity" evidence="1">
    <location>
        <begin position="282"/>
        <end position="291"/>
    </location>
</feature>
<organism evidence="3">
    <name type="scientific">plant metagenome</name>
    <dbReference type="NCBI Taxonomy" id="1297885"/>
    <lineage>
        <taxon>unclassified sequences</taxon>
        <taxon>metagenomes</taxon>
        <taxon>organismal metagenomes</taxon>
    </lineage>
</organism>
<gene>
    <name evidence="3" type="ORF">AMP9_2049</name>
</gene>